<dbReference type="HOGENOM" id="CLU_001305_5_1_1"/>
<dbReference type="AlphaFoldDB" id="A0A067T4X6"/>
<name>A0A067T4X6_GALM3</name>
<evidence type="ECO:0000313" key="2">
    <source>
        <dbReference type="EMBL" id="KDR78250.1"/>
    </source>
</evidence>
<reference evidence="3" key="1">
    <citation type="journal article" date="2014" name="Proc. Natl. Acad. Sci. U.S.A.">
        <title>Extensive sampling of basidiomycete genomes demonstrates inadequacy of the white-rot/brown-rot paradigm for wood decay fungi.</title>
        <authorList>
            <person name="Riley R."/>
            <person name="Salamov A.A."/>
            <person name="Brown D.W."/>
            <person name="Nagy L.G."/>
            <person name="Floudas D."/>
            <person name="Held B.W."/>
            <person name="Levasseur A."/>
            <person name="Lombard V."/>
            <person name="Morin E."/>
            <person name="Otillar R."/>
            <person name="Lindquist E.A."/>
            <person name="Sun H."/>
            <person name="LaButti K.M."/>
            <person name="Schmutz J."/>
            <person name="Jabbour D."/>
            <person name="Luo H."/>
            <person name="Baker S.E."/>
            <person name="Pisabarro A.G."/>
            <person name="Walton J.D."/>
            <person name="Blanchette R.A."/>
            <person name="Henrissat B."/>
            <person name="Martin F."/>
            <person name="Cullen D."/>
            <person name="Hibbett D.S."/>
            <person name="Grigoriev I.V."/>
        </authorList>
    </citation>
    <scope>NUCLEOTIDE SEQUENCE [LARGE SCALE GENOMIC DNA]</scope>
    <source>
        <strain evidence="3">CBS 339.88</strain>
    </source>
</reference>
<organism evidence="2 3">
    <name type="scientific">Galerina marginata (strain CBS 339.88)</name>
    <dbReference type="NCBI Taxonomy" id="685588"/>
    <lineage>
        <taxon>Eukaryota</taxon>
        <taxon>Fungi</taxon>
        <taxon>Dikarya</taxon>
        <taxon>Basidiomycota</taxon>
        <taxon>Agaricomycotina</taxon>
        <taxon>Agaricomycetes</taxon>
        <taxon>Agaricomycetidae</taxon>
        <taxon>Agaricales</taxon>
        <taxon>Agaricineae</taxon>
        <taxon>Strophariaceae</taxon>
        <taxon>Galerina</taxon>
    </lineage>
</organism>
<gene>
    <name evidence="2" type="ORF">GALMADRAFT_138368</name>
</gene>
<proteinExistence type="predicted"/>
<evidence type="ECO:0000259" key="1">
    <source>
        <dbReference type="Pfam" id="PF12770"/>
    </source>
</evidence>
<dbReference type="Proteomes" id="UP000027222">
    <property type="component" value="Unassembled WGS sequence"/>
</dbReference>
<accession>A0A067T4X6</accession>
<dbReference type="OrthoDB" id="9991317at2759"/>
<protein>
    <recommendedName>
        <fullName evidence="1">CHAT domain-containing protein</fullName>
    </recommendedName>
</protein>
<dbReference type="EMBL" id="KL142375">
    <property type="protein sequence ID" value="KDR78250.1"/>
    <property type="molecule type" value="Genomic_DNA"/>
</dbReference>
<evidence type="ECO:0000313" key="3">
    <source>
        <dbReference type="Proteomes" id="UP000027222"/>
    </source>
</evidence>
<dbReference type="InterPro" id="IPR024983">
    <property type="entry name" value="CHAT_dom"/>
</dbReference>
<dbReference type="Pfam" id="PF12770">
    <property type="entry name" value="CHAT"/>
    <property type="match status" value="1"/>
</dbReference>
<dbReference type="STRING" id="685588.A0A067T4X6"/>
<feature type="domain" description="CHAT" evidence="1">
    <location>
        <begin position="301"/>
        <end position="580"/>
    </location>
</feature>
<sequence length="581" mass="63596">MSLFNAAMQCPSQPPSQQFPIATQWAYHADLHHDDPSALEAYDAALSILPRLAALGLDIQSRHEALTARSDRLARRAAKCAIQAGRLDKAVEFLDTGRAVFGSQLLHLRSPLDQLHNHAPELTDRLRNIATALERGSHRNTFAETLDNRTKITLEEETTRLARLDNEWSKAVEKARCLVGFEKNLRPSRLSSLQAAAAECPVVILLSNDDVSHCLTVTSTSVNCVAISSLPATKLRNLVYTTHAAASESPIRRSSIDESSEDFGGFSPAVKEALREWVSQEEKRGMRFGDVIPSDDVFKSVLKTLWDKVVKPIVDFLGLEKLEDPSRLQWCPTGLFSFLPIHAAGSYGDELAIECASDYMVSSYTPTVGSLLSPDPTPIFEPFKMMVVIQSHGLPSTKTELAKIEQYVPKDSLIALGIPGRTASVEAVASRLSDVSMVHFACHGTQDQSKPLDSGLKLEDGMLLVSRIMKEPLPNGSLAFLSACETAMGAEKLPDEAMSLAASLLFAGFRHVIATMWEIRDEDGSTVTDSFYKELFRGADGKITGQPDTSRSARALHVAVKKLRSGDVPFSGWVPFIHMGK</sequence>
<keyword evidence="3" id="KW-1185">Reference proteome</keyword>